<dbReference type="InterPro" id="IPR001932">
    <property type="entry name" value="PPM-type_phosphatase-like_dom"/>
</dbReference>
<dbReference type="InterPro" id="IPR000222">
    <property type="entry name" value="PP2C_BS"/>
</dbReference>
<dbReference type="CDD" id="cd00143">
    <property type="entry name" value="PP2Cc"/>
    <property type="match status" value="1"/>
</dbReference>
<evidence type="ECO:0000313" key="12">
    <source>
        <dbReference type="EMBL" id="JAT72863.1"/>
    </source>
</evidence>
<dbReference type="Gene3D" id="3.60.40.10">
    <property type="entry name" value="PPM-type phosphatase domain"/>
    <property type="match status" value="1"/>
</dbReference>
<feature type="region of interest" description="Disordered" evidence="10">
    <location>
        <begin position="185"/>
        <end position="204"/>
    </location>
</feature>
<dbReference type="InterPro" id="IPR015655">
    <property type="entry name" value="PP2C"/>
</dbReference>
<dbReference type="Pfam" id="PF00481">
    <property type="entry name" value="PP2C"/>
    <property type="match status" value="1"/>
</dbReference>
<comment type="similarity">
    <text evidence="9">Belongs to the PP2C family.</text>
</comment>
<feature type="compositionally biased region" description="Pro residues" evidence="10">
    <location>
        <begin position="41"/>
        <end position="51"/>
    </location>
</feature>
<keyword evidence="7 9" id="KW-0904">Protein phosphatase</keyword>
<dbReference type="GO" id="GO:0046872">
    <property type="term" value="F:metal ion binding"/>
    <property type="evidence" value="ECO:0007669"/>
    <property type="project" value="UniProtKB-KW"/>
</dbReference>
<evidence type="ECO:0000256" key="3">
    <source>
        <dbReference type="ARBA" id="ARBA00013081"/>
    </source>
</evidence>
<evidence type="ECO:0000256" key="10">
    <source>
        <dbReference type="SAM" id="MobiDB-lite"/>
    </source>
</evidence>
<evidence type="ECO:0000256" key="6">
    <source>
        <dbReference type="ARBA" id="ARBA00022842"/>
    </source>
</evidence>
<evidence type="ECO:0000259" key="11">
    <source>
        <dbReference type="PROSITE" id="PS51746"/>
    </source>
</evidence>
<protein>
    <recommendedName>
        <fullName evidence="3">protein-serine/threonine phosphatase</fullName>
        <ecNumber evidence="3">3.1.3.16</ecNumber>
    </recommendedName>
</protein>
<dbReference type="EMBL" id="GDKF01005759">
    <property type="protein sequence ID" value="JAT72863.1"/>
    <property type="molecule type" value="Transcribed_RNA"/>
</dbReference>
<dbReference type="PROSITE" id="PS51746">
    <property type="entry name" value="PPM_2"/>
    <property type="match status" value="1"/>
</dbReference>
<feature type="compositionally biased region" description="Polar residues" evidence="10">
    <location>
        <begin position="15"/>
        <end position="25"/>
    </location>
</feature>
<name>A0A1D2A1Q8_AUXPR</name>
<evidence type="ECO:0000256" key="5">
    <source>
        <dbReference type="ARBA" id="ARBA00022801"/>
    </source>
</evidence>
<keyword evidence="8" id="KW-0464">Manganese</keyword>
<evidence type="ECO:0000256" key="4">
    <source>
        <dbReference type="ARBA" id="ARBA00022723"/>
    </source>
</evidence>
<organism evidence="12">
    <name type="scientific">Auxenochlorella protothecoides</name>
    <name type="common">Green microalga</name>
    <name type="synonym">Chlorella protothecoides</name>
    <dbReference type="NCBI Taxonomy" id="3075"/>
    <lineage>
        <taxon>Eukaryota</taxon>
        <taxon>Viridiplantae</taxon>
        <taxon>Chlorophyta</taxon>
        <taxon>core chlorophytes</taxon>
        <taxon>Trebouxiophyceae</taxon>
        <taxon>Chlorellales</taxon>
        <taxon>Chlorellaceae</taxon>
        <taxon>Auxenochlorella</taxon>
    </lineage>
</organism>
<evidence type="ECO:0000256" key="8">
    <source>
        <dbReference type="ARBA" id="ARBA00023211"/>
    </source>
</evidence>
<dbReference type="PROSITE" id="PS01032">
    <property type="entry name" value="PPM_1"/>
    <property type="match status" value="1"/>
</dbReference>
<evidence type="ECO:0000256" key="7">
    <source>
        <dbReference type="ARBA" id="ARBA00022912"/>
    </source>
</evidence>
<feature type="region of interest" description="Disordered" evidence="10">
    <location>
        <begin position="8"/>
        <end position="68"/>
    </location>
</feature>
<reference evidence="12" key="1">
    <citation type="submission" date="2015-08" db="EMBL/GenBank/DDBJ databases">
        <authorList>
            <person name="Babu N.S."/>
            <person name="Beckwith C.J."/>
            <person name="Beseler K.G."/>
            <person name="Brison A."/>
            <person name="Carone J.V."/>
            <person name="Caskin T.P."/>
            <person name="Diamond M."/>
            <person name="Durham M.E."/>
            <person name="Foxe J.M."/>
            <person name="Go M."/>
            <person name="Henderson B.A."/>
            <person name="Jones I.B."/>
            <person name="McGettigan J.A."/>
            <person name="Micheletti S.J."/>
            <person name="Nasrallah M.E."/>
            <person name="Ortiz D."/>
            <person name="Piller C.R."/>
            <person name="Privatt S.R."/>
            <person name="Schneider S.L."/>
            <person name="Sharp S."/>
            <person name="Smith T.C."/>
            <person name="Stanton J.D."/>
            <person name="Ullery H.E."/>
            <person name="Wilson R.J."/>
            <person name="Serrano M.G."/>
            <person name="Buck G."/>
            <person name="Lee V."/>
            <person name="Wang Y."/>
            <person name="Carvalho R."/>
            <person name="Voegtly L."/>
            <person name="Shi R."/>
            <person name="Duckworth R."/>
            <person name="Johnson A."/>
            <person name="Loviza R."/>
            <person name="Walstead R."/>
            <person name="Shah Z."/>
            <person name="Kiflezghi M."/>
            <person name="Wade K."/>
            <person name="Ball S.L."/>
            <person name="Bradley K.W."/>
            <person name="Asai D.J."/>
            <person name="Bowman C.A."/>
            <person name="Russell D.A."/>
            <person name="Pope W.H."/>
            <person name="Jacobs-Sera D."/>
            <person name="Hendrix R.W."/>
            <person name="Hatfull G.F."/>
        </authorList>
    </citation>
    <scope>NUCLEOTIDE SEQUENCE</scope>
</reference>
<dbReference type="PANTHER" id="PTHR47992">
    <property type="entry name" value="PROTEIN PHOSPHATASE"/>
    <property type="match status" value="1"/>
</dbReference>
<keyword evidence="5 9" id="KW-0378">Hydrolase</keyword>
<proteinExistence type="inferred from homology"/>
<keyword evidence="4" id="KW-0479">Metal-binding</keyword>
<evidence type="ECO:0000256" key="2">
    <source>
        <dbReference type="ARBA" id="ARBA00001946"/>
    </source>
</evidence>
<dbReference type="SUPFAM" id="SSF81606">
    <property type="entry name" value="PP2C-like"/>
    <property type="match status" value="1"/>
</dbReference>
<dbReference type="EC" id="3.1.3.16" evidence="3"/>
<sequence>MVVLRVHHRPFGTFRPQSSHGVSPSSERRTPRASSLAPSAAPAPHPAPPSSSKPQPHRPRTDVQLGVPVDSLESTHYRSLLGSARVEVDSWRGKEYLKPRGYDCQRGVQLPSGIDVCCVTSGGRVHSRWKPENQDSFMLQAIPAVHDAALASRGAVVVGVFDGHGPRGGEVSRGARDSFAKSMLASATGGEGGPDPSAVGAGDPAAGALVQGLQLAATELNARGRDYSRSGSTAVVCMAEPGSVTAAWLGDSRAVLGLHSVRGVHRIQALTQDHKPEDPREMARIVRSGGRVVQVYHDAHNNPVGPFRVCFPNTTSPGLAVSRALGDTLASSIGVSATPDVGRAHFPAAVQALAGVPGDAVAPRGESGTGPGVAPPFPPPRHVLVVASDGLWQWIGDAAAVDIAAAAGSAEEAAAALLDVARLRWAMVYHGAHVDDITVAVAFLPAL</sequence>
<keyword evidence="6" id="KW-0460">Magnesium</keyword>
<evidence type="ECO:0000256" key="9">
    <source>
        <dbReference type="RuleBase" id="RU003465"/>
    </source>
</evidence>
<dbReference type="InterPro" id="IPR036457">
    <property type="entry name" value="PPM-type-like_dom_sf"/>
</dbReference>
<comment type="cofactor">
    <cofactor evidence="2">
        <name>Mg(2+)</name>
        <dbReference type="ChEBI" id="CHEBI:18420"/>
    </cofactor>
</comment>
<dbReference type="SMART" id="SM00332">
    <property type="entry name" value="PP2Cc"/>
    <property type="match status" value="1"/>
</dbReference>
<comment type="cofactor">
    <cofactor evidence="1">
        <name>Mn(2+)</name>
        <dbReference type="ChEBI" id="CHEBI:29035"/>
    </cofactor>
</comment>
<gene>
    <name evidence="12" type="ORF">g.27265</name>
</gene>
<feature type="domain" description="PPM-type phosphatase" evidence="11">
    <location>
        <begin position="144"/>
        <end position="444"/>
    </location>
</feature>
<dbReference type="GO" id="GO:0004722">
    <property type="term" value="F:protein serine/threonine phosphatase activity"/>
    <property type="evidence" value="ECO:0007669"/>
    <property type="project" value="UniProtKB-EC"/>
</dbReference>
<evidence type="ECO:0000256" key="1">
    <source>
        <dbReference type="ARBA" id="ARBA00001936"/>
    </source>
</evidence>
<accession>A0A1D2A1Q8</accession>
<dbReference type="AlphaFoldDB" id="A0A1D2A1Q8"/>